<dbReference type="Gene3D" id="2.130.10.10">
    <property type="entry name" value="YVTN repeat-like/Quinoprotein amine dehydrogenase"/>
    <property type="match status" value="1"/>
</dbReference>
<dbReference type="GO" id="GO:0005634">
    <property type="term" value="C:nucleus"/>
    <property type="evidence" value="ECO:0007669"/>
    <property type="project" value="TreeGrafter"/>
</dbReference>
<evidence type="ECO:0000313" key="8">
    <source>
        <dbReference type="EMBL" id="WFD03466.1"/>
    </source>
</evidence>
<proteinExistence type="predicted"/>
<keyword evidence="9" id="KW-1185">Reference proteome</keyword>
<dbReference type="Proteomes" id="UP001214603">
    <property type="component" value="Chromosome 4"/>
</dbReference>
<feature type="repeat" description="WD" evidence="5">
    <location>
        <begin position="11"/>
        <end position="45"/>
    </location>
</feature>
<dbReference type="SMART" id="SM00320">
    <property type="entry name" value="WD40"/>
    <property type="match status" value="6"/>
</dbReference>
<feature type="repeat" description="WD" evidence="5">
    <location>
        <begin position="237"/>
        <end position="268"/>
    </location>
</feature>
<dbReference type="PROSITE" id="PS50082">
    <property type="entry name" value="WD_REPEATS_2"/>
    <property type="match status" value="3"/>
</dbReference>
<reference evidence="8" key="1">
    <citation type="submission" date="2023-03" db="EMBL/GenBank/DDBJ databases">
        <title>Mating type loci evolution in Malassezia.</title>
        <authorList>
            <person name="Coelho M.A."/>
        </authorList>
    </citation>
    <scope>NUCLEOTIDE SEQUENCE</scope>
    <source>
        <strain evidence="8">CBS 7876</strain>
    </source>
</reference>
<feature type="domain" description="PFU" evidence="6">
    <location>
        <begin position="370"/>
        <end position="465"/>
    </location>
</feature>
<dbReference type="InterPro" id="IPR011989">
    <property type="entry name" value="ARM-like"/>
</dbReference>
<evidence type="ECO:0000256" key="2">
    <source>
        <dbReference type="ARBA" id="ARBA00022490"/>
    </source>
</evidence>
<keyword evidence="2" id="KW-0963">Cytoplasm</keyword>
<comment type="subcellular location">
    <subcellularLocation>
        <location evidence="1">Cytoplasm</location>
    </subcellularLocation>
</comment>
<name>A0AAF0E0D5_9BASI</name>
<organism evidence="8 9">
    <name type="scientific">Malassezia obtusa</name>
    <dbReference type="NCBI Taxonomy" id="76774"/>
    <lineage>
        <taxon>Eukaryota</taxon>
        <taxon>Fungi</taxon>
        <taxon>Dikarya</taxon>
        <taxon>Basidiomycota</taxon>
        <taxon>Ustilaginomycotina</taxon>
        <taxon>Malasseziomycetes</taxon>
        <taxon>Malasseziales</taxon>
        <taxon>Malasseziaceae</taxon>
        <taxon>Malassezia</taxon>
    </lineage>
</organism>
<dbReference type="Gene3D" id="3.10.20.870">
    <property type="entry name" value="PFU (PLAA family ubiquitin binding), C-terminal domain"/>
    <property type="match status" value="1"/>
</dbReference>
<dbReference type="PROSITE" id="PS51394">
    <property type="entry name" value="PFU"/>
    <property type="match status" value="1"/>
</dbReference>
<dbReference type="GO" id="GO:0043130">
    <property type="term" value="F:ubiquitin binding"/>
    <property type="evidence" value="ECO:0007669"/>
    <property type="project" value="TreeGrafter"/>
</dbReference>
<dbReference type="PROSITE" id="PS51396">
    <property type="entry name" value="PUL"/>
    <property type="match status" value="1"/>
</dbReference>
<dbReference type="InterPro" id="IPR015943">
    <property type="entry name" value="WD40/YVTN_repeat-like_dom_sf"/>
</dbReference>
<evidence type="ECO:0000256" key="1">
    <source>
        <dbReference type="ARBA" id="ARBA00004496"/>
    </source>
</evidence>
<sequence>MDAPWRFADELAGHTGDVRALAAHRTRDGTDLLLSGSRDQTARLWIRGADGAFRSVVIDNSGNGFVNAVAFFEDVDGQLYALTGGQDALVNAYLVSISTAGDVKVSSTPRFTLVGHSDNVCTLGVYGSEYIVSGSWDATVRVWKDWTCVETFTKHTLSVWSVLPIDAGRFVSASADKSVYLWAIDRPKELLASYTGAKHPVRGLARVSDTAFASAGNDATVRTYPLEAGTVAPAASMTGHTSFVYALASPAPGVLVSSGEDHTVRVWKGGALAQVLTLPATSVWCVCALANGDLACGTSDGQVRVFTTDAARTSAERIAAFDASVAAQVLAAAELDAATPAGERSLLAQPGREEGATCIVRDGSRSEVHRWSTHANAWKLVGHITDAAGATQKKMLGGKAYDYVFDVDVEDGAPPLKLPYNANENPYEAAQRFLQQYQLPASYLDQVVQFLQKNTQAVGLGSAAPAAAPAATGAPLDPYTGDGGLTSAPRSLQVLPHRQYLAFQQANLAAARAKIGELAGADAPLSDAHAAQLDALVAALERGATADVGVLHALLGTWPLAKRFPLLDLLRVAAAKPCSAPFATIASDALIGADWDALETQSDRKAAETNAMLVLRTLANGFVAPDGSTALNDMALETLATLQQPPWPVLNRHARVALATVALNFSVLAVRTSFAHAELLLPLITEVRRALTQILGSDSDSEALYRALIALGNLVRAVLTQLCSPCGAALGAQRSAALGAAELCAARLSEPRVATVWSDLSQLRS</sequence>
<dbReference type="EMBL" id="CP119937">
    <property type="protein sequence ID" value="WFD03466.1"/>
    <property type="molecule type" value="Genomic_DNA"/>
</dbReference>
<dbReference type="PANTHER" id="PTHR19849">
    <property type="entry name" value="PHOSPHOLIPASE A-2-ACTIVATING PROTEIN"/>
    <property type="match status" value="1"/>
</dbReference>
<dbReference type="GO" id="GO:0005737">
    <property type="term" value="C:cytoplasm"/>
    <property type="evidence" value="ECO:0007669"/>
    <property type="project" value="UniProtKB-SubCell"/>
</dbReference>
<dbReference type="InterPro" id="IPR001680">
    <property type="entry name" value="WD40_rpt"/>
</dbReference>
<dbReference type="Pfam" id="PF00400">
    <property type="entry name" value="WD40"/>
    <property type="match status" value="5"/>
</dbReference>
<dbReference type="InterPro" id="IPR015155">
    <property type="entry name" value="PFU"/>
</dbReference>
<feature type="repeat" description="WD" evidence="5">
    <location>
        <begin position="113"/>
        <end position="144"/>
    </location>
</feature>
<protein>
    <recommendedName>
        <fullName evidence="10">Phospholipase A-2-activating protein</fullName>
    </recommendedName>
</protein>
<feature type="domain" description="PUL" evidence="7">
    <location>
        <begin position="493"/>
        <end position="763"/>
    </location>
</feature>
<evidence type="ECO:0000256" key="3">
    <source>
        <dbReference type="ARBA" id="ARBA00022574"/>
    </source>
</evidence>
<dbReference type="Gene3D" id="1.25.10.10">
    <property type="entry name" value="Leucine-rich Repeat Variant"/>
    <property type="match status" value="1"/>
</dbReference>
<dbReference type="PANTHER" id="PTHR19849:SF0">
    <property type="entry name" value="PHOSPHOLIPASE A-2-ACTIVATING PROTEIN"/>
    <property type="match status" value="1"/>
</dbReference>
<gene>
    <name evidence="8" type="ORF">MOBT1_002157</name>
</gene>
<dbReference type="InterPro" id="IPR036322">
    <property type="entry name" value="WD40_repeat_dom_sf"/>
</dbReference>
<dbReference type="CDD" id="cd00200">
    <property type="entry name" value="WD40"/>
    <property type="match status" value="1"/>
</dbReference>
<keyword evidence="3 5" id="KW-0853">WD repeat</keyword>
<evidence type="ECO:0000313" key="9">
    <source>
        <dbReference type="Proteomes" id="UP001214603"/>
    </source>
</evidence>
<evidence type="ECO:0000256" key="5">
    <source>
        <dbReference type="PROSITE-ProRule" id="PRU00221"/>
    </source>
</evidence>
<keyword evidence="4" id="KW-0677">Repeat</keyword>
<evidence type="ECO:0000256" key="4">
    <source>
        <dbReference type="ARBA" id="ARBA00022737"/>
    </source>
</evidence>
<accession>A0AAF0E0D5</accession>
<evidence type="ECO:0000259" key="6">
    <source>
        <dbReference type="PROSITE" id="PS51394"/>
    </source>
</evidence>
<dbReference type="InterPro" id="IPR013535">
    <property type="entry name" value="PUL_dom"/>
</dbReference>
<evidence type="ECO:0000259" key="7">
    <source>
        <dbReference type="PROSITE" id="PS51396"/>
    </source>
</evidence>
<dbReference type="GO" id="GO:0010992">
    <property type="term" value="P:ubiquitin recycling"/>
    <property type="evidence" value="ECO:0007669"/>
    <property type="project" value="TreeGrafter"/>
</dbReference>
<dbReference type="Pfam" id="PF09070">
    <property type="entry name" value="PFU"/>
    <property type="match status" value="1"/>
</dbReference>
<dbReference type="InterPro" id="IPR038122">
    <property type="entry name" value="PFU_sf"/>
</dbReference>
<dbReference type="GO" id="GO:0043161">
    <property type="term" value="P:proteasome-mediated ubiquitin-dependent protein catabolic process"/>
    <property type="evidence" value="ECO:0007669"/>
    <property type="project" value="TreeGrafter"/>
</dbReference>
<dbReference type="AlphaFoldDB" id="A0AAF0E0D5"/>
<dbReference type="PROSITE" id="PS50294">
    <property type="entry name" value="WD_REPEATS_REGION"/>
    <property type="match status" value="2"/>
</dbReference>
<dbReference type="Pfam" id="PF08324">
    <property type="entry name" value="PUL"/>
    <property type="match status" value="1"/>
</dbReference>
<dbReference type="SUPFAM" id="SSF50978">
    <property type="entry name" value="WD40 repeat-like"/>
    <property type="match status" value="1"/>
</dbReference>
<evidence type="ECO:0008006" key="10">
    <source>
        <dbReference type="Google" id="ProtNLM"/>
    </source>
</evidence>